<feature type="compositionally biased region" description="Basic residues" evidence="5">
    <location>
        <begin position="27"/>
        <end position="43"/>
    </location>
</feature>
<dbReference type="STRING" id="1088818.A0A2I0A7J1"/>
<feature type="region of interest" description="Disordered" evidence="5">
    <location>
        <begin position="13"/>
        <end position="56"/>
    </location>
</feature>
<dbReference type="EMBL" id="KZ452013">
    <property type="protein sequence ID" value="PKA51512.1"/>
    <property type="molecule type" value="Genomic_DNA"/>
</dbReference>
<reference evidence="6 7" key="1">
    <citation type="journal article" date="2017" name="Nature">
        <title>The Apostasia genome and the evolution of orchids.</title>
        <authorList>
            <person name="Zhang G.Q."/>
            <person name="Liu K.W."/>
            <person name="Li Z."/>
            <person name="Lohaus R."/>
            <person name="Hsiao Y.Y."/>
            <person name="Niu S.C."/>
            <person name="Wang J.Y."/>
            <person name="Lin Y.C."/>
            <person name="Xu Q."/>
            <person name="Chen L.J."/>
            <person name="Yoshida K."/>
            <person name="Fujiwara S."/>
            <person name="Wang Z.W."/>
            <person name="Zhang Y.Q."/>
            <person name="Mitsuda N."/>
            <person name="Wang M."/>
            <person name="Liu G.H."/>
            <person name="Pecoraro L."/>
            <person name="Huang H.X."/>
            <person name="Xiao X.J."/>
            <person name="Lin M."/>
            <person name="Wu X.Y."/>
            <person name="Wu W.L."/>
            <person name="Chen Y.Y."/>
            <person name="Chang S.B."/>
            <person name="Sakamoto S."/>
            <person name="Ohme-Takagi M."/>
            <person name="Yagi M."/>
            <person name="Zeng S.J."/>
            <person name="Shen C.Y."/>
            <person name="Yeh C.M."/>
            <person name="Luo Y.B."/>
            <person name="Tsai W.C."/>
            <person name="Van de Peer Y."/>
            <person name="Liu Z.J."/>
        </authorList>
    </citation>
    <scope>NUCLEOTIDE SEQUENCE [LARGE SCALE GENOMIC DNA]</scope>
    <source>
        <strain evidence="7">cv. Shenzhen</strain>
        <tissue evidence="6">Stem</tissue>
    </source>
</reference>
<organism evidence="6 7">
    <name type="scientific">Apostasia shenzhenica</name>
    <dbReference type="NCBI Taxonomy" id="1088818"/>
    <lineage>
        <taxon>Eukaryota</taxon>
        <taxon>Viridiplantae</taxon>
        <taxon>Streptophyta</taxon>
        <taxon>Embryophyta</taxon>
        <taxon>Tracheophyta</taxon>
        <taxon>Spermatophyta</taxon>
        <taxon>Magnoliopsida</taxon>
        <taxon>Liliopsida</taxon>
        <taxon>Asparagales</taxon>
        <taxon>Orchidaceae</taxon>
        <taxon>Apostasioideae</taxon>
        <taxon>Apostasia</taxon>
    </lineage>
</organism>
<gene>
    <name evidence="6" type="primary">CHX19</name>
    <name evidence="6" type="ORF">AXF42_Ash002879</name>
</gene>
<sequence length="190" mass="20325">MGVALSITAFPVPRLASSPSSSSSPPRRPHLHVRGSPRQRRRRVDPPLPRHSLSGSGSPLVSLWVLLSGAGFIATAAPAPRPALQWVARSSPGGEPVREAYICATLTVVLASSFATTPSRSTPSSGAFVSASWSLRKVPSPASSSTSFEDLHLPVLLPLSSCPATENQRRRHLGPRSWGLLRPRYHLSIY</sequence>
<dbReference type="GO" id="GO:0006813">
    <property type="term" value="P:potassium ion transport"/>
    <property type="evidence" value="ECO:0007669"/>
    <property type="project" value="UniProtKB-KW"/>
</dbReference>
<protein>
    <submittedName>
        <fullName evidence="6">Cation/H(+) antiporter 19</fullName>
    </submittedName>
</protein>
<dbReference type="GO" id="GO:0098662">
    <property type="term" value="P:inorganic cation transmembrane transport"/>
    <property type="evidence" value="ECO:0007669"/>
    <property type="project" value="TreeGrafter"/>
</dbReference>
<evidence type="ECO:0000256" key="2">
    <source>
        <dbReference type="ARBA" id="ARBA00022538"/>
    </source>
</evidence>
<evidence type="ECO:0000313" key="7">
    <source>
        <dbReference type="Proteomes" id="UP000236161"/>
    </source>
</evidence>
<accession>A0A2I0A7J1</accession>
<keyword evidence="4" id="KW-0406">Ion transport</keyword>
<dbReference type="GO" id="GO:0006885">
    <property type="term" value="P:regulation of pH"/>
    <property type="evidence" value="ECO:0007669"/>
    <property type="project" value="TreeGrafter"/>
</dbReference>
<dbReference type="PANTHER" id="PTHR32468">
    <property type="entry name" value="CATION/H + ANTIPORTER"/>
    <property type="match status" value="1"/>
</dbReference>
<keyword evidence="2" id="KW-0633">Potassium transport</keyword>
<dbReference type="GO" id="GO:0012505">
    <property type="term" value="C:endomembrane system"/>
    <property type="evidence" value="ECO:0007669"/>
    <property type="project" value="TreeGrafter"/>
</dbReference>
<keyword evidence="3" id="KW-0630">Potassium</keyword>
<dbReference type="PANTHER" id="PTHR32468:SF81">
    <property type="entry name" value="CATION_H(+) ANTIPORTER 19"/>
    <property type="match status" value="1"/>
</dbReference>
<dbReference type="InterPro" id="IPR050794">
    <property type="entry name" value="CPA2_transporter"/>
</dbReference>
<evidence type="ECO:0000256" key="5">
    <source>
        <dbReference type="SAM" id="MobiDB-lite"/>
    </source>
</evidence>
<evidence type="ECO:0000256" key="3">
    <source>
        <dbReference type="ARBA" id="ARBA00022958"/>
    </source>
</evidence>
<dbReference type="Proteomes" id="UP000236161">
    <property type="component" value="Unassembled WGS sequence"/>
</dbReference>
<dbReference type="AlphaFoldDB" id="A0A2I0A7J1"/>
<evidence type="ECO:0000313" key="6">
    <source>
        <dbReference type="EMBL" id="PKA51512.1"/>
    </source>
</evidence>
<proteinExistence type="predicted"/>
<keyword evidence="1" id="KW-0813">Transport</keyword>
<evidence type="ECO:0000256" key="4">
    <source>
        <dbReference type="ARBA" id="ARBA00023065"/>
    </source>
</evidence>
<evidence type="ECO:0000256" key="1">
    <source>
        <dbReference type="ARBA" id="ARBA00022448"/>
    </source>
</evidence>
<keyword evidence="7" id="KW-1185">Reference proteome</keyword>
<name>A0A2I0A7J1_9ASPA</name>